<accession>A0A9X3NVJ4</accession>
<reference evidence="2" key="1">
    <citation type="submission" date="2021-10" db="EMBL/GenBank/DDBJ databases">
        <title>Streptomonospora sp. nov., isolated from mangrove soil.</title>
        <authorList>
            <person name="Chen X."/>
            <person name="Ge X."/>
            <person name="Liu W."/>
        </authorList>
    </citation>
    <scope>NUCLEOTIDE SEQUENCE</scope>
    <source>
        <strain evidence="2">S1-112</strain>
    </source>
</reference>
<evidence type="ECO:0000313" key="2">
    <source>
        <dbReference type="EMBL" id="MDA0565011.1"/>
    </source>
</evidence>
<gene>
    <name evidence="2" type="ORF">LG943_11865</name>
</gene>
<feature type="region of interest" description="Disordered" evidence="1">
    <location>
        <begin position="1"/>
        <end position="20"/>
    </location>
</feature>
<proteinExistence type="predicted"/>
<dbReference type="RefSeq" id="WP_270072294.1">
    <property type="nucleotide sequence ID" value="NZ_JAJAQC010000017.1"/>
</dbReference>
<comment type="caution">
    <text evidence="2">The sequence shown here is derived from an EMBL/GenBank/DDBJ whole genome shotgun (WGS) entry which is preliminary data.</text>
</comment>
<protein>
    <submittedName>
        <fullName evidence="2">Uncharacterized protein</fullName>
    </submittedName>
</protein>
<dbReference type="EMBL" id="JAJAQC010000017">
    <property type="protein sequence ID" value="MDA0565011.1"/>
    <property type="molecule type" value="Genomic_DNA"/>
</dbReference>
<evidence type="ECO:0000313" key="3">
    <source>
        <dbReference type="Proteomes" id="UP001140076"/>
    </source>
</evidence>
<evidence type="ECO:0000256" key="1">
    <source>
        <dbReference type="SAM" id="MobiDB-lite"/>
    </source>
</evidence>
<sequence length="93" mass="9581">MAGPVPAAPDPATGPTVSAVPGSATARAFMHGPTGPQPSAPATGHQRRFPPRAPTDYERQLRALPGVPVSFLPRLLYKATGGRLNLSAGRKTS</sequence>
<keyword evidence="3" id="KW-1185">Reference proteome</keyword>
<feature type="region of interest" description="Disordered" evidence="1">
    <location>
        <begin position="26"/>
        <end position="53"/>
    </location>
</feature>
<dbReference type="Proteomes" id="UP001140076">
    <property type="component" value="Unassembled WGS sequence"/>
</dbReference>
<organism evidence="2 3">
    <name type="scientific">Streptomonospora mangrovi</name>
    <dbReference type="NCBI Taxonomy" id="2883123"/>
    <lineage>
        <taxon>Bacteria</taxon>
        <taxon>Bacillati</taxon>
        <taxon>Actinomycetota</taxon>
        <taxon>Actinomycetes</taxon>
        <taxon>Streptosporangiales</taxon>
        <taxon>Nocardiopsidaceae</taxon>
        <taxon>Streptomonospora</taxon>
    </lineage>
</organism>
<dbReference type="AlphaFoldDB" id="A0A9X3NVJ4"/>
<name>A0A9X3NVJ4_9ACTN</name>